<dbReference type="SUPFAM" id="SSF46626">
    <property type="entry name" value="Cytochrome c"/>
    <property type="match status" value="1"/>
</dbReference>
<feature type="compositionally biased region" description="Low complexity" evidence="7">
    <location>
        <begin position="137"/>
        <end position="150"/>
    </location>
</feature>
<sequence>MKPLLTAAIFGLLAAPAFAEGDPEAGEKGFNKCKSCHTVTSDAGDVIIKGGKTGPNLWGLAGRQAGTADGFNYSDDLVAAGEAGLVWDEEKFVSFTADPKKFLQAETGNSKAKSKMSFRLRKGGEDIYAFLASHGPAPAEEAPADSAAAEESTEAATE</sequence>
<evidence type="ECO:0000256" key="2">
    <source>
        <dbReference type="ARBA" id="ARBA00022617"/>
    </source>
</evidence>
<evidence type="ECO:0000259" key="9">
    <source>
        <dbReference type="PROSITE" id="PS51007"/>
    </source>
</evidence>
<evidence type="ECO:0000256" key="7">
    <source>
        <dbReference type="SAM" id="MobiDB-lite"/>
    </source>
</evidence>
<evidence type="ECO:0000256" key="6">
    <source>
        <dbReference type="PROSITE-ProRule" id="PRU00433"/>
    </source>
</evidence>
<dbReference type="RefSeq" id="WP_222509480.1">
    <property type="nucleotide sequence ID" value="NZ_JAHVJA010000010.1"/>
</dbReference>
<dbReference type="EMBL" id="JAHVJA010000010">
    <property type="protein sequence ID" value="MBY6141439.1"/>
    <property type="molecule type" value="Genomic_DNA"/>
</dbReference>
<evidence type="ECO:0000256" key="4">
    <source>
        <dbReference type="ARBA" id="ARBA00022982"/>
    </source>
</evidence>
<protein>
    <submittedName>
        <fullName evidence="10">Cytochrome C</fullName>
    </submittedName>
</protein>
<keyword evidence="3 6" id="KW-0479">Metal-binding</keyword>
<evidence type="ECO:0000313" key="11">
    <source>
        <dbReference type="Proteomes" id="UP000766629"/>
    </source>
</evidence>
<keyword evidence="5 6" id="KW-0408">Iron</keyword>
<evidence type="ECO:0000256" key="1">
    <source>
        <dbReference type="ARBA" id="ARBA00022448"/>
    </source>
</evidence>
<keyword evidence="8" id="KW-0732">Signal</keyword>
<dbReference type="PROSITE" id="PS51007">
    <property type="entry name" value="CYTC"/>
    <property type="match status" value="1"/>
</dbReference>
<keyword evidence="4" id="KW-0249">Electron transport</keyword>
<dbReference type="InterPro" id="IPR002327">
    <property type="entry name" value="Cyt_c_1A/1B"/>
</dbReference>
<feature type="domain" description="Cytochrome c" evidence="9">
    <location>
        <begin position="21"/>
        <end position="135"/>
    </location>
</feature>
<keyword evidence="2 6" id="KW-0349">Heme</keyword>
<dbReference type="Proteomes" id="UP000766629">
    <property type="component" value="Unassembled WGS sequence"/>
</dbReference>
<reference evidence="10 11" key="1">
    <citation type="submission" date="2021-06" db="EMBL/GenBank/DDBJ databases">
        <title>50 bacteria genomes isolated from Dapeng, Shenzhen, China.</title>
        <authorList>
            <person name="Zheng W."/>
            <person name="Yu S."/>
            <person name="Huang Y."/>
        </authorList>
    </citation>
    <scope>NUCLEOTIDE SEQUENCE [LARGE SCALE GENOMIC DNA]</scope>
    <source>
        <strain evidence="10 11">DP1N14-2</strain>
    </source>
</reference>
<comment type="caution">
    <text evidence="10">The sequence shown here is derived from an EMBL/GenBank/DDBJ whole genome shotgun (WGS) entry which is preliminary data.</text>
</comment>
<organism evidence="10 11">
    <name type="scientific">Leisingera daeponensis</name>
    <dbReference type="NCBI Taxonomy" id="405746"/>
    <lineage>
        <taxon>Bacteria</taxon>
        <taxon>Pseudomonadati</taxon>
        <taxon>Pseudomonadota</taxon>
        <taxon>Alphaproteobacteria</taxon>
        <taxon>Rhodobacterales</taxon>
        <taxon>Roseobacteraceae</taxon>
        <taxon>Leisingera</taxon>
    </lineage>
</organism>
<feature type="signal peptide" evidence="8">
    <location>
        <begin position="1"/>
        <end position="19"/>
    </location>
</feature>
<dbReference type="InterPro" id="IPR036909">
    <property type="entry name" value="Cyt_c-like_dom_sf"/>
</dbReference>
<accession>A0ABS7NJQ4</accession>
<gene>
    <name evidence="10" type="ORF">KUV26_18520</name>
</gene>
<proteinExistence type="predicted"/>
<evidence type="ECO:0000313" key="10">
    <source>
        <dbReference type="EMBL" id="MBY6141439.1"/>
    </source>
</evidence>
<evidence type="ECO:0000256" key="5">
    <source>
        <dbReference type="ARBA" id="ARBA00023004"/>
    </source>
</evidence>
<keyword evidence="1" id="KW-0813">Transport</keyword>
<feature type="chain" id="PRO_5046701096" evidence="8">
    <location>
        <begin position="20"/>
        <end position="158"/>
    </location>
</feature>
<keyword evidence="11" id="KW-1185">Reference proteome</keyword>
<evidence type="ECO:0000256" key="3">
    <source>
        <dbReference type="ARBA" id="ARBA00022723"/>
    </source>
</evidence>
<name>A0ABS7NJQ4_9RHOB</name>
<evidence type="ECO:0000256" key="8">
    <source>
        <dbReference type="SAM" id="SignalP"/>
    </source>
</evidence>
<feature type="region of interest" description="Disordered" evidence="7">
    <location>
        <begin position="132"/>
        <end position="158"/>
    </location>
</feature>
<dbReference type="Gene3D" id="1.10.760.10">
    <property type="entry name" value="Cytochrome c-like domain"/>
    <property type="match status" value="1"/>
</dbReference>
<dbReference type="PANTHER" id="PTHR11961">
    <property type="entry name" value="CYTOCHROME C"/>
    <property type="match status" value="1"/>
</dbReference>
<dbReference type="InterPro" id="IPR009056">
    <property type="entry name" value="Cyt_c-like_dom"/>
</dbReference>